<reference evidence="1" key="1">
    <citation type="journal article" date="2014" name="Front. Microbiol.">
        <title>High frequency of phylogenetically diverse reductive dehalogenase-homologous genes in deep subseafloor sedimentary metagenomes.</title>
        <authorList>
            <person name="Kawai M."/>
            <person name="Futagami T."/>
            <person name="Toyoda A."/>
            <person name="Takaki Y."/>
            <person name="Nishi S."/>
            <person name="Hori S."/>
            <person name="Arai W."/>
            <person name="Tsubouchi T."/>
            <person name="Morono Y."/>
            <person name="Uchiyama I."/>
            <person name="Ito T."/>
            <person name="Fujiyama A."/>
            <person name="Inagaki F."/>
            <person name="Takami H."/>
        </authorList>
    </citation>
    <scope>NUCLEOTIDE SEQUENCE</scope>
    <source>
        <strain evidence="1">Expedition CK06-06</strain>
    </source>
</reference>
<feature type="non-terminal residue" evidence="1">
    <location>
        <position position="1"/>
    </location>
</feature>
<dbReference type="EMBL" id="BARW01043431">
    <property type="protein sequence ID" value="GAJ19902.1"/>
    <property type="molecule type" value="Genomic_DNA"/>
</dbReference>
<dbReference type="AlphaFoldDB" id="X1VKZ4"/>
<accession>X1VKZ4</accession>
<name>X1VKZ4_9ZZZZ</name>
<feature type="non-terminal residue" evidence="1">
    <location>
        <position position="33"/>
    </location>
</feature>
<proteinExistence type="predicted"/>
<organism evidence="1">
    <name type="scientific">marine sediment metagenome</name>
    <dbReference type="NCBI Taxonomy" id="412755"/>
    <lineage>
        <taxon>unclassified sequences</taxon>
        <taxon>metagenomes</taxon>
        <taxon>ecological metagenomes</taxon>
    </lineage>
</organism>
<protein>
    <submittedName>
        <fullName evidence="1">Uncharacterized protein</fullName>
    </submittedName>
</protein>
<gene>
    <name evidence="1" type="ORF">S12H4_63613</name>
</gene>
<comment type="caution">
    <text evidence="1">The sequence shown here is derived from an EMBL/GenBank/DDBJ whole genome shotgun (WGS) entry which is preliminary data.</text>
</comment>
<sequence>KAMKRVNLLESDPDFIVELDSSDSISGFKACYT</sequence>
<evidence type="ECO:0000313" key="1">
    <source>
        <dbReference type="EMBL" id="GAJ19902.1"/>
    </source>
</evidence>